<organism evidence="1 2">
    <name type="scientific">Robertmurraya mangrovi</name>
    <dbReference type="NCBI Taxonomy" id="3098077"/>
    <lineage>
        <taxon>Bacteria</taxon>
        <taxon>Bacillati</taxon>
        <taxon>Bacillota</taxon>
        <taxon>Bacilli</taxon>
        <taxon>Bacillales</taxon>
        <taxon>Bacillaceae</taxon>
        <taxon>Robertmurraya</taxon>
    </lineage>
</organism>
<gene>
    <name evidence="1" type="ORF">SM124_13325</name>
</gene>
<dbReference type="EMBL" id="JAXOFX010000008">
    <property type="protein sequence ID" value="MDZ5472711.1"/>
    <property type="molecule type" value="Genomic_DNA"/>
</dbReference>
<comment type="caution">
    <text evidence="1">The sequence shown here is derived from an EMBL/GenBank/DDBJ whole genome shotgun (WGS) entry which is preliminary data.</text>
</comment>
<name>A0ABU5J009_9BACI</name>
<evidence type="ECO:0000313" key="1">
    <source>
        <dbReference type="EMBL" id="MDZ5472711.1"/>
    </source>
</evidence>
<accession>A0ABU5J009</accession>
<dbReference type="Proteomes" id="UP001290455">
    <property type="component" value="Unassembled WGS sequence"/>
</dbReference>
<sequence length="182" mass="21104">MISTIKKLLGRTNITDKDSSQKASTNSENYIFEMFEKVNAPEISFTTLYSKMKYGNLNFKYIKVYQYTVASGNGYGHGERNAKRSKIEKTTFAQIDEGKSNEISFFERVQREQNIHNLNDSTEAVSRIDFISNTIHYNTDYKRVKRIKLFYTVPGAEKAWVLQERAGYIYLTILSNQSEDKV</sequence>
<protein>
    <submittedName>
        <fullName evidence="1">Uncharacterized protein</fullName>
    </submittedName>
</protein>
<reference evidence="1 2" key="1">
    <citation type="submission" date="2023-11" db="EMBL/GenBank/DDBJ databases">
        <title>Bacillus jintuensis, isolated from a mudflat on the Beibu Gulf coast.</title>
        <authorList>
            <person name="Li M."/>
        </authorList>
    </citation>
    <scope>NUCLEOTIDE SEQUENCE [LARGE SCALE GENOMIC DNA]</scope>
    <source>
        <strain evidence="1 2">31A1R</strain>
    </source>
</reference>
<evidence type="ECO:0000313" key="2">
    <source>
        <dbReference type="Proteomes" id="UP001290455"/>
    </source>
</evidence>
<proteinExistence type="predicted"/>
<keyword evidence="2" id="KW-1185">Reference proteome</keyword>
<dbReference type="RefSeq" id="WP_322447013.1">
    <property type="nucleotide sequence ID" value="NZ_JAXOFX010000008.1"/>
</dbReference>